<dbReference type="PANTHER" id="PTHR43065">
    <property type="entry name" value="SENSOR HISTIDINE KINASE"/>
    <property type="match status" value="1"/>
</dbReference>
<dbReference type="PROSITE" id="PS50110">
    <property type="entry name" value="RESPONSE_REGULATORY"/>
    <property type="match status" value="1"/>
</dbReference>
<keyword evidence="8" id="KW-0902">Two-component regulatory system</keyword>
<evidence type="ECO:0000259" key="13">
    <source>
        <dbReference type="PROSITE" id="PS50113"/>
    </source>
</evidence>
<dbReference type="SMART" id="SM00448">
    <property type="entry name" value="REC"/>
    <property type="match status" value="1"/>
</dbReference>
<evidence type="ECO:0000256" key="6">
    <source>
        <dbReference type="ARBA" id="ARBA00022777"/>
    </source>
</evidence>
<dbReference type="SUPFAM" id="SSF55785">
    <property type="entry name" value="PYP-like sensor domain (PAS domain)"/>
    <property type="match status" value="1"/>
</dbReference>
<dbReference type="Gene3D" id="3.40.50.2300">
    <property type="match status" value="1"/>
</dbReference>
<reference evidence="14 15" key="1">
    <citation type="submission" date="2022-01" db="EMBL/GenBank/DDBJ databases">
        <title>Desulfofustis limnae sp. nov., a novel mesophilic sulfate-reducing bacterium isolated from marsh soil.</title>
        <authorList>
            <person name="Watanabe M."/>
            <person name="Takahashi A."/>
            <person name="Kojima H."/>
            <person name="Fukui M."/>
        </authorList>
    </citation>
    <scope>NUCLEOTIDE SEQUENCE [LARGE SCALE GENOMIC DNA]</scope>
    <source>
        <strain evidence="14 15">PPLL</strain>
    </source>
</reference>
<keyword evidence="5" id="KW-0547">Nucleotide-binding</keyword>
<evidence type="ECO:0000256" key="2">
    <source>
        <dbReference type="ARBA" id="ARBA00012438"/>
    </source>
</evidence>
<evidence type="ECO:0000256" key="1">
    <source>
        <dbReference type="ARBA" id="ARBA00000085"/>
    </source>
</evidence>
<dbReference type="InterPro" id="IPR036890">
    <property type="entry name" value="HATPase_C_sf"/>
</dbReference>
<evidence type="ECO:0000256" key="3">
    <source>
        <dbReference type="ARBA" id="ARBA00022553"/>
    </source>
</evidence>
<dbReference type="Pfam" id="PF02518">
    <property type="entry name" value="HATPase_c"/>
    <property type="match status" value="1"/>
</dbReference>
<dbReference type="Proteomes" id="UP000830055">
    <property type="component" value="Chromosome"/>
</dbReference>
<dbReference type="SUPFAM" id="SSF52172">
    <property type="entry name" value="CheY-like"/>
    <property type="match status" value="1"/>
</dbReference>
<dbReference type="SUPFAM" id="SSF55874">
    <property type="entry name" value="ATPase domain of HSP90 chaperone/DNA topoisomerase II/histidine kinase"/>
    <property type="match status" value="1"/>
</dbReference>
<dbReference type="PROSITE" id="PS50113">
    <property type="entry name" value="PAC"/>
    <property type="match status" value="1"/>
</dbReference>
<evidence type="ECO:0000259" key="12">
    <source>
        <dbReference type="PROSITE" id="PS50112"/>
    </source>
</evidence>
<dbReference type="PRINTS" id="PR00344">
    <property type="entry name" value="BCTRLSENSOR"/>
</dbReference>
<dbReference type="InterPro" id="IPR003594">
    <property type="entry name" value="HATPase_dom"/>
</dbReference>
<evidence type="ECO:0000256" key="9">
    <source>
        <dbReference type="PROSITE-ProRule" id="PRU00169"/>
    </source>
</evidence>
<dbReference type="Gene3D" id="3.30.565.10">
    <property type="entry name" value="Histidine kinase-like ATPase, C-terminal domain"/>
    <property type="match status" value="1"/>
</dbReference>
<dbReference type="InterPro" id="IPR035965">
    <property type="entry name" value="PAS-like_dom_sf"/>
</dbReference>
<dbReference type="CDD" id="cd00130">
    <property type="entry name" value="PAS"/>
    <property type="match status" value="1"/>
</dbReference>
<evidence type="ECO:0000313" key="15">
    <source>
        <dbReference type="Proteomes" id="UP000830055"/>
    </source>
</evidence>
<dbReference type="InterPro" id="IPR004358">
    <property type="entry name" value="Sig_transdc_His_kin-like_C"/>
</dbReference>
<evidence type="ECO:0000256" key="7">
    <source>
        <dbReference type="ARBA" id="ARBA00022840"/>
    </source>
</evidence>
<keyword evidence="3 9" id="KW-0597">Phosphoprotein</keyword>
<feature type="domain" description="PAS" evidence="12">
    <location>
        <begin position="23"/>
        <end position="80"/>
    </location>
</feature>
<proteinExistence type="predicted"/>
<dbReference type="InterPro" id="IPR000700">
    <property type="entry name" value="PAS-assoc_C"/>
</dbReference>
<dbReference type="Gene3D" id="1.10.287.130">
    <property type="match status" value="1"/>
</dbReference>
<evidence type="ECO:0000256" key="5">
    <source>
        <dbReference type="ARBA" id="ARBA00022741"/>
    </source>
</evidence>
<dbReference type="PROSITE" id="PS50112">
    <property type="entry name" value="PAS"/>
    <property type="match status" value="1"/>
</dbReference>
<dbReference type="InterPro" id="IPR005467">
    <property type="entry name" value="His_kinase_dom"/>
</dbReference>
<comment type="catalytic activity">
    <reaction evidence="1">
        <text>ATP + protein L-histidine = ADP + protein N-phospho-L-histidine.</text>
        <dbReference type="EC" id="2.7.13.3"/>
    </reaction>
</comment>
<keyword evidence="4" id="KW-0808">Transferase</keyword>
<dbReference type="Pfam" id="PF00072">
    <property type="entry name" value="Response_reg"/>
    <property type="match status" value="1"/>
</dbReference>
<keyword evidence="6" id="KW-0418">Kinase</keyword>
<dbReference type="CDD" id="cd00156">
    <property type="entry name" value="REC"/>
    <property type="match status" value="1"/>
</dbReference>
<dbReference type="InterPro" id="IPR000014">
    <property type="entry name" value="PAS"/>
</dbReference>
<dbReference type="InterPro" id="IPR001789">
    <property type="entry name" value="Sig_transdc_resp-reg_receiver"/>
</dbReference>
<dbReference type="PANTHER" id="PTHR43065:SF42">
    <property type="entry name" value="TWO-COMPONENT SENSOR PPRA"/>
    <property type="match status" value="1"/>
</dbReference>
<organism evidence="14 15">
    <name type="scientific">Desulfofustis limnaeus</name>
    <dbReference type="NCBI Taxonomy" id="2740163"/>
    <lineage>
        <taxon>Bacteria</taxon>
        <taxon>Pseudomonadati</taxon>
        <taxon>Thermodesulfobacteriota</taxon>
        <taxon>Desulfobulbia</taxon>
        <taxon>Desulfobulbales</taxon>
        <taxon>Desulfocapsaceae</taxon>
        <taxon>Desulfofustis</taxon>
    </lineage>
</organism>
<evidence type="ECO:0000256" key="8">
    <source>
        <dbReference type="ARBA" id="ARBA00023012"/>
    </source>
</evidence>
<protein>
    <recommendedName>
        <fullName evidence="2">histidine kinase</fullName>
        <ecNumber evidence="2">2.7.13.3</ecNumber>
    </recommendedName>
</protein>
<dbReference type="EC" id="2.7.13.3" evidence="2"/>
<feature type="modified residue" description="4-aspartylphosphate" evidence="9">
    <location>
        <position position="482"/>
    </location>
</feature>
<accession>A0ABN6M8H5</accession>
<dbReference type="InterPro" id="IPR013767">
    <property type="entry name" value="PAS_fold"/>
</dbReference>
<feature type="domain" description="Histidine kinase" evidence="10">
    <location>
        <begin position="183"/>
        <end position="409"/>
    </location>
</feature>
<evidence type="ECO:0000256" key="4">
    <source>
        <dbReference type="ARBA" id="ARBA00022679"/>
    </source>
</evidence>
<dbReference type="SMART" id="SM00387">
    <property type="entry name" value="HATPase_c"/>
    <property type="match status" value="1"/>
</dbReference>
<dbReference type="EMBL" id="AP025516">
    <property type="protein sequence ID" value="BDD87883.1"/>
    <property type="molecule type" value="Genomic_DNA"/>
</dbReference>
<dbReference type="InterPro" id="IPR011006">
    <property type="entry name" value="CheY-like_superfamily"/>
</dbReference>
<dbReference type="Pfam" id="PF00989">
    <property type="entry name" value="PAS"/>
    <property type="match status" value="1"/>
</dbReference>
<sequence length="559" mass="61914">MHQIELELQNEELQRTQVALVKARVRYFDLYDVAPIGYCTLNAKGLITEANKTIASLLGVAQAELIERPLSHFILKQDQDIYYLFSKPFFKSVAAVQRGQGRTRGDPYSESSTCELRMVKKDQAAFWVSLKMSAVHWAEQQFEFRVTLSDISDRKRAEERQVDLDVQQKQIQKAESLQRMAGAIAHLFNNQLYVVMGNLEMALDDLVGSPTVRSKLVNAIRAARRSSEVSGLMLTYLGHNAGEAESIDLSAMCLDSLSRIQRYIPDHVAIETDLSFPGPVVKANTSQLQQVLIQLITNGWEAIGDRIGRIRITTKTINASEIPKSHIAPAEWRCVAEIFACLEISDTGCGISGEEMDKIFDPFFSTKFTGRGLGLAVATGLAKAWNGMIGVESTVGKGSVFRFCLPLVNDGEPLLAEQLPEPWDFKKTAKTVLVVDDDYIVRTLTVAVLERLGLSVHAAAGGKEAIALFQRHQGKIDCLITDLCMPDMDGWETLSAVRKIQADLPVILSSGYDEAKAMSGYHSEHIQAFLHKPYSLDDVREVLGRILGLQNSVSPVPVT</sequence>
<evidence type="ECO:0000259" key="10">
    <source>
        <dbReference type="PROSITE" id="PS50109"/>
    </source>
</evidence>
<dbReference type="Gene3D" id="3.30.450.20">
    <property type="entry name" value="PAS domain"/>
    <property type="match status" value="1"/>
</dbReference>
<evidence type="ECO:0000313" key="14">
    <source>
        <dbReference type="EMBL" id="BDD87883.1"/>
    </source>
</evidence>
<gene>
    <name evidence="14" type="ORF">DPPLL_22480</name>
</gene>
<evidence type="ECO:0000259" key="11">
    <source>
        <dbReference type="PROSITE" id="PS50110"/>
    </source>
</evidence>
<name>A0ABN6M8H5_9BACT</name>
<feature type="domain" description="Response regulatory" evidence="11">
    <location>
        <begin position="431"/>
        <end position="547"/>
    </location>
</feature>
<keyword evidence="15" id="KW-1185">Reference proteome</keyword>
<feature type="domain" description="PAC" evidence="13">
    <location>
        <begin position="112"/>
        <end position="163"/>
    </location>
</feature>
<dbReference type="NCBIfam" id="TIGR00229">
    <property type="entry name" value="sensory_box"/>
    <property type="match status" value="1"/>
</dbReference>
<dbReference type="PROSITE" id="PS50109">
    <property type="entry name" value="HIS_KIN"/>
    <property type="match status" value="1"/>
</dbReference>
<keyword evidence="7" id="KW-0067">ATP-binding</keyword>